<organism evidence="12 13">
    <name type="scientific">Peptoanaerobacter stomatis</name>
    <dbReference type="NCBI Taxonomy" id="796937"/>
    <lineage>
        <taxon>Bacteria</taxon>
        <taxon>Bacillati</taxon>
        <taxon>Bacillota</taxon>
        <taxon>Clostridia</taxon>
        <taxon>Peptostreptococcales</taxon>
        <taxon>Filifactoraceae</taxon>
        <taxon>Peptoanaerobacter</taxon>
    </lineage>
</organism>
<accession>G9XCD9</accession>
<dbReference type="InterPro" id="IPR047817">
    <property type="entry name" value="ABC2_TM_bact-type"/>
</dbReference>
<protein>
    <recommendedName>
        <fullName evidence="9">Transport permease protein</fullName>
    </recommendedName>
</protein>
<dbReference type="PRINTS" id="PR00164">
    <property type="entry name" value="ABC2TRNSPORT"/>
</dbReference>
<dbReference type="OrthoDB" id="9786910at2"/>
<feature type="domain" description="ABC transmembrane type-2" evidence="10">
    <location>
        <begin position="32"/>
        <end position="250"/>
    </location>
</feature>
<keyword evidence="7 9" id="KW-1133">Transmembrane helix</keyword>
<feature type="transmembrane region" description="Helical" evidence="9">
    <location>
        <begin position="196"/>
        <end position="214"/>
    </location>
</feature>
<evidence type="ECO:0000256" key="2">
    <source>
        <dbReference type="ARBA" id="ARBA00007783"/>
    </source>
</evidence>
<accession>V9HTW9</accession>
<dbReference type="PATRIC" id="fig|796940.3.peg.944"/>
<keyword evidence="4 9" id="KW-1003">Cell membrane</keyword>
<dbReference type="PROSITE" id="PS51012">
    <property type="entry name" value="ABC_TM2"/>
    <property type="match status" value="1"/>
</dbReference>
<feature type="transmembrane region" description="Helical" evidence="9">
    <location>
        <begin position="139"/>
        <end position="159"/>
    </location>
</feature>
<evidence type="ECO:0000256" key="7">
    <source>
        <dbReference type="ARBA" id="ARBA00022989"/>
    </source>
</evidence>
<dbReference type="EMBL" id="AFZG01000022">
    <property type="protein sequence ID" value="EHL19332.1"/>
    <property type="molecule type" value="Genomic_DNA"/>
</dbReference>
<dbReference type="GO" id="GO:0015920">
    <property type="term" value="P:lipopolysaccharide transport"/>
    <property type="evidence" value="ECO:0007669"/>
    <property type="project" value="TreeGrafter"/>
</dbReference>
<evidence type="ECO:0000256" key="9">
    <source>
        <dbReference type="RuleBase" id="RU361157"/>
    </source>
</evidence>
<dbReference type="AlphaFoldDB" id="G9XCD9"/>
<dbReference type="STRING" id="796937.HMPREF9630_00687"/>
<dbReference type="PANTHER" id="PTHR30413:SF8">
    <property type="entry name" value="TRANSPORT PERMEASE PROTEIN"/>
    <property type="match status" value="1"/>
</dbReference>
<dbReference type="GO" id="GO:0140359">
    <property type="term" value="F:ABC-type transporter activity"/>
    <property type="evidence" value="ECO:0007669"/>
    <property type="project" value="InterPro"/>
</dbReference>
<evidence type="ECO:0000313" key="11">
    <source>
        <dbReference type="EMBL" id="EHL15318.1"/>
    </source>
</evidence>
<evidence type="ECO:0000313" key="13">
    <source>
        <dbReference type="Proteomes" id="UP000003379"/>
    </source>
</evidence>
<keyword evidence="5" id="KW-0997">Cell inner membrane</keyword>
<dbReference type="Proteomes" id="UP000017818">
    <property type="component" value="Unassembled WGS sequence"/>
</dbReference>
<reference evidence="12 13" key="1">
    <citation type="submission" date="2011-08" db="EMBL/GenBank/DDBJ databases">
        <title>The Genome Sequence of Eubacteriaceae bacterium CM5.</title>
        <authorList>
            <consortium name="The Broad Institute Genome Sequencing Platform"/>
            <person name="Earl A."/>
            <person name="Ward D."/>
            <person name="Feldgarden M."/>
            <person name="Gevers D."/>
            <person name="Sizova M."/>
            <person name="Hazen A."/>
            <person name="Epstein S."/>
            <person name="Young S.K."/>
            <person name="Zeng Q."/>
            <person name="Gargeya S."/>
            <person name="Fitzgerald M."/>
            <person name="Haas B."/>
            <person name="Abouelleil A."/>
            <person name="Alvarado L."/>
            <person name="Arachchi H.M."/>
            <person name="Berlin A."/>
            <person name="Brown A."/>
            <person name="Chapman S.B."/>
            <person name="Chen Z."/>
            <person name="Dunbar C."/>
            <person name="Freedman E."/>
            <person name="Gearin G."/>
            <person name="Gellesch M."/>
            <person name="Goldberg J."/>
            <person name="Griggs A."/>
            <person name="Gujja S."/>
            <person name="Heiman D."/>
            <person name="Howarth C."/>
            <person name="Larson L."/>
            <person name="Lui A."/>
            <person name="MacDonald P.J.P."/>
            <person name="Montmayeur A."/>
            <person name="Murphy C."/>
            <person name="Neiman D."/>
            <person name="Pearson M."/>
            <person name="Priest M."/>
            <person name="Roberts A."/>
            <person name="Saif S."/>
            <person name="Shea T."/>
            <person name="Shenoy N."/>
            <person name="Sisk P."/>
            <person name="Stolte C."/>
            <person name="Sykes S."/>
            <person name="Wortman J."/>
            <person name="Nusbaum C."/>
            <person name="Birren B."/>
        </authorList>
    </citation>
    <scope>NUCLEOTIDE SEQUENCE [LARGE SCALE GENOMIC DNA]</scope>
    <source>
        <strain evidence="12 13">CM5</strain>
    </source>
</reference>
<dbReference type="EMBL" id="AFZF02000006">
    <property type="protein sequence ID" value="EHL15318.1"/>
    <property type="molecule type" value="Genomic_DNA"/>
</dbReference>
<evidence type="ECO:0000313" key="14">
    <source>
        <dbReference type="Proteomes" id="UP000017818"/>
    </source>
</evidence>
<reference evidence="11 14" key="2">
    <citation type="submission" date="2012-05" db="EMBL/GenBank/DDBJ databases">
        <title>The Genome Sequence of Eubacteriaceae bacterium CM2.</title>
        <authorList>
            <consortium name="The Broad Institute Genome Sequencing Platform"/>
            <person name="Earl A."/>
            <person name="Ward D."/>
            <person name="Feldgarden M."/>
            <person name="Gevers D."/>
            <person name="Sizova M."/>
            <person name="Hazen A."/>
            <person name="Epstein S."/>
            <person name="Walker B."/>
            <person name="Young S.K."/>
            <person name="Zeng Q."/>
            <person name="Gargeya S."/>
            <person name="Fitzgerald M."/>
            <person name="Haas B."/>
            <person name="Abouelleil A."/>
            <person name="Alvarado L."/>
            <person name="Arachchi H.M."/>
            <person name="Berlin A."/>
            <person name="Chapman S.B."/>
            <person name="Goldberg J."/>
            <person name="Griggs A."/>
            <person name="Gujja S."/>
            <person name="Hansen M."/>
            <person name="Howarth C."/>
            <person name="Imamovic A."/>
            <person name="Larimer J."/>
            <person name="McCowen C."/>
            <person name="Montmayeur A."/>
            <person name="Murphy C."/>
            <person name="Neiman D."/>
            <person name="Pearson M."/>
            <person name="Priest M."/>
            <person name="Roberts A."/>
            <person name="Saif S."/>
            <person name="Shea T."/>
            <person name="Sisk P."/>
            <person name="Sykes S."/>
            <person name="Wortman J."/>
            <person name="Nusbaum C."/>
            <person name="Birren B."/>
        </authorList>
    </citation>
    <scope>NUCLEOTIDE SEQUENCE [LARGE SCALE GENOMIC DNA]</scope>
    <source>
        <strain evidence="11 14">CM2</strain>
    </source>
</reference>
<evidence type="ECO:0000256" key="1">
    <source>
        <dbReference type="ARBA" id="ARBA00004429"/>
    </source>
</evidence>
<proteinExistence type="inferred from homology"/>
<evidence type="ECO:0000256" key="8">
    <source>
        <dbReference type="ARBA" id="ARBA00023136"/>
    </source>
</evidence>
<comment type="subcellular location">
    <subcellularLocation>
        <location evidence="1">Cell inner membrane</location>
        <topology evidence="1">Multi-pass membrane protein</topology>
    </subcellularLocation>
    <subcellularLocation>
        <location evidence="9">Cell membrane</location>
        <topology evidence="9">Multi-pass membrane protein</topology>
    </subcellularLocation>
</comment>
<feature type="transmembrane region" description="Helical" evidence="9">
    <location>
        <begin position="226"/>
        <end position="248"/>
    </location>
</feature>
<dbReference type="RefSeq" id="WP_009527312.1">
    <property type="nucleotide sequence ID" value="NZ_JH414609.1"/>
</dbReference>
<dbReference type="InterPro" id="IPR013525">
    <property type="entry name" value="ABC2_TM"/>
</dbReference>
<evidence type="ECO:0000313" key="12">
    <source>
        <dbReference type="EMBL" id="EHL19332.1"/>
    </source>
</evidence>
<comment type="similarity">
    <text evidence="2 9">Belongs to the ABC-2 integral membrane protein family.</text>
</comment>
<feature type="transmembrane region" description="Helical" evidence="9">
    <location>
        <begin position="110"/>
        <end position="133"/>
    </location>
</feature>
<name>G9XCD9_9FIRM</name>
<dbReference type="HOGENOM" id="CLU_060703_2_0_9"/>
<gene>
    <name evidence="12" type="ORF">HMPREF9628_01516</name>
    <name evidence="11" type="ORF">HMPREF9630_00687</name>
</gene>
<evidence type="ECO:0000256" key="6">
    <source>
        <dbReference type="ARBA" id="ARBA00022692"/>
    </source>
</evidence>
<dbReference type="Proteomes" id="UP000003379">
    <property type="component" value="Unassembled WGS sequence"/>
</dbReference>
<feature type="transmembrane region" description="Helical" evidence="9">
    <location>
        <begin position="171"/>
        <end position="190"/>
    </location>
</feature>
<keyword evidence="3 9" id="KW-0813">Transport</keyword>
<feature type="transmembrane region" description="Helical" evidence="9">
    <location>
        <begin position="31"/>
        <end position="56"/>
    </location>
</feature>
<sequence length="258" mass="30302">MYKYLLNFLKYRPLLFELVKRDLKIKYRKSILGYLWSLLNPLMMMCVVSLVFSYLFRYDIENYTLYVLVGQIVFGFYSESTNLSMMSVIDNASLLKKVYIPKYIFPISRVLSSFTNMMFSLGAIAIMICISNVKITWNIFLLPIVLLYLFVFSMGVGLILSSITVYYRDIVHLYSVFLTVCMYLTPIFYPENILPLIGKAIMLVNPLYYYVTYFRKIIILGETPSINMNFICIIFSMVSVFLGIKTFLKRQDNFLLYL</sequence>
<evidence type="ECO:0000259" key="10">
    <source>
        <dbReference type="PROSITE" id="PS51012"/>
    </source>
</evidence>
<dbReference type="GO" id="GO:0043190">
    <property type="term" value="C:ATP-binding cassette (ABC) transporter complex"/>
    <property type="evidence" value="ECO:0007669"/>
    <property type="project" value="InterPro"/>
</dbReference>
<keyword evidence="6 9" id="KW-0812">Transmembrane</keyword>
<dbReference type="Pfam" id="PF01061">
    <property type="entry name" value="ABC2_membrane"/>
    <property type="match status" value="1"/>
</dbReference>
<keyword evidence="8 9" id="KW-0472">Membrane</keyword>
<dbReference type="PANTHER" id="PTHR30413">
    <property type="entry name" value="INNER MEMBRANE TRANSPORT PERMEASE"/>
    <property type="match status" value="1"/>
</dbReference>
<evidence type="ECO:0000256" key="3">
    <source>
        <dbReference type="ARBA" id="ARBA00022448"/>
    </source>
</evidence>
<evidence type="ECO:0000256" key="5">
    <source>
        <dbReference type="ARBA" id="ARBA00022519"/>
    </source>
</evidence>
<evidence type="ECO:0000256" key="4">
    <source>
        <dbReference type="ARBA" id="ARBA00022475"/>
    </source>
</evidence>
<dbReference type="InterPro" id="IPR000412">
    <property type="entry name" value="ABC_2_transport"/>
</dbReference>
<comment type="caution">
    <text evidence="12">The sequence shown here is derived from an EMBL/GenBank/DDBJ whole genome shotgun (WGS) entry which is preliminary data.</text>
</comment>
<feature type="transmembrane region" description="Helical" evidence="9">
    <location>
        <begin position="68"/>
        <end position="89"/>
    </location>
</feature>